<feature type="compositionally biased region" description="Polar residues" evidence="1">
    <location>
        <begin position="51"/>
        <end position="64"/>
    </location>
</feature>
<reference evidence="2 3" key="1">
    <citation type="submission" date="2024-02" db="EMBL/GenBank/DDBJ databases">
        <authorList>
            <person name="Vignale AGUSTIN F."/>
            <person name="Sosa J E."/>
            <person name="Modenutti C."/>
        </authorList>
    </citation>
    <scope>NUCLEOTIDE SEQUENCE [LARGE SCALE GENOMIC DNA]</scope>
</reference>
<dbReference type="Proteomes" id="UP001642360">
    <property type="component" value="Unassembled WGS sequence"/>
</dbReference>
<proteinExistence type="predicted"/>
<dbReference type="EMBL" id="CAUOFW020009880">
    <property type="protein sequence ID" value="CAK9187269.1"/>
    <property type="molecule type" value="Genomic_DNA"/>
</dbReference>
<organism evidence="2 3">
    <name type="scientific">Ilex paraguariensis</name>
    <name type="common">yerba mate</name>
    <dbReference type="NCBI Taxonomy" id="185542"/>
    <lineage>
        <taxon>Eukaryota</taxon>
        <taxon>Viridiplantae</taxon>
        <taxon>Streptophyta</taxon>
        <taxon>Embryophyta</taxon>
        <taxon>Tracheophyta</taxon>
        <taxon>Spermatophyta</taxon>
        <taxon>Magnoliopsida</taxon>
        <taxon>eudicotyledons</taxon>
        <taxon>Gunneridae</taxon>
        <taxon>Pentapetalae</taxon>
        <taxon>asterids</taxon>
        <taxon>campanulids</taxon>
        <taxon>Aquifoliales</taxon>
        <taxon>Aquifoliaceae</taxon>
        <taxon>Ilex</taxon>
    </lineage>
</organism>
<accession>A0ABC8V1Y0</accession>
<protein>
    <submittedName>
        <fullName evidence="2">Uncharacterized protein</fullName>
    </submittedName>
</protein>
<comment type="caution">
    <text evidence="2">The sequence shown here is derived from an EMBL/GenBank/DDBJ whole genome shotgun (WGS) entry which is preliminary data.</text>
</comment>
<feature type="non-terminal residue" evidence="2">
    <location>
        <position position="104"/>
    </location>
</feature>
<gene>
    <name evidence="2" type="ORF">ILEXP_LOCUS57778</name>
</gene>
<dbReference type="AlphaFoldDB" id="A0ABC8V1Y0"/>
<evidence type="ECO:0000256" key="1">
    <source>
        <dbReference type="SAM" id="MobiDB-lite"/>
    </source>
</evidence>
<evidence type="ECO:0000313" key="2">
    <source>
        <dbReference type="EMBL" id="CAK9187269.1"/>
    </source>
</evidence>
<sequence length="104" mass="11149">MQIVYTLTKAVALAIKAETQLDRLKSTVVARNSFYPNRVAVNKGKAPITQPPLSNTTRGTSSDRGPTKPANAIPHLVILMLVRGLINAIDADSQGTVPTSVLKR</sequence>
<feature type="region of interest" description="Disordered" evidence="1">
    <location>
        <begin position="45"/>
        <end position="69"/>
    </location>
</feature>
<keyword evidence="3" id="KW-1185">Reference proteome</keyword>
<evidence type="ECO:0000313" key="3">
    <source>
        <dbReference type="Proteomes" id="UP001642360"/>
    </source>
</evidence>
<name>A0ABC8V1Y0_9AQUA</name>